<name>A0ABS1HKI4_9BACT</name>
<keyword evidence="9" id="KW-1185">Reference proteome</keyword>
<evidence type="ECO:0000256" key="2">
    <source>
        <dbReference type="ARBA" id="ARBA00008163"/>
    </source>
</evidence>
<evidence type="ECO:0000256" key="6">
    <source>
        <dbReference type="ARBA" id="ARBA00023136"/>
    </source>
</evidence>
<gene>
    <name evidence="8" type="ORF">JIV24_10610</name>
</gene>
<dbReference type="RefSeq" id="WP_200465013.1">
    <property type="nucleotide sequence ID" value="NZ_JAENRR010000022.1"/>
</dbReference>
<evidence type="ECO:0000313" key="9">
    <source>
        <dbReference type="Proteomes" id="UP000605676"/>
    </source>
</evidence>
<keyword evidence="7" id="KW-0998">Cell outer membrane</keyword>
<keyword evidence="6" id="KW-0472">Membrane</keyword>
<reference evidence="8 9" key="1">
    <citation type="submission" date="2021-01" db="EMBL/GenBank/DDBJ databases">
        <title>Carboxyliciviraga sp.nov., isolated from coastal sediments.</title>
        <authorList>
            <person name="Lu D."/>
            <person name="Zhang T."/>
        </authorList>
    </citation>
    <scope>NUCLEOTIDE SEQUENCE [LARGE SCALE GENOMIC DNA]</scope>
    <source>
        <strain evidence="8 9">N1Y132</strain>
    </source>
</reference>
<evidence type="ECO:0000313" key="8">
    <source>
        <dbReference type="EMBL" id="MBK3517783.1"/>
    </source>
</evidence>
<dbReference type="EMBL" id="JAENRR010000022">
    <property type="protein sequence ID" value="MBK3517783.1"/>
    <property type="molecule type" value="Genomic_DNA"/>
</dbReference>
<evidence type="ECO:0000256" key="1">
    <source>
        <dbReference type="ARBA" id="ARBA00004571"/>
    </source>
</evidence>
<dbReference type="SUPFAM" id="SSF56935">
    <property type="entry name" value="Porins"/>
    <property type="match status" value="1"/>
</dbReference>
<keyword evidence="3" id="KW-1134">Transmembrane beta strand</keyword>
<dbReference type="PANTHER" id="PTHR35093:SF8">
    <property type="entry name" value="OUTER MEMBRANE PROTEIN NMB0088-RELATED"/>
    <property type="match status" value="1"/>
</dbReference>
<comment type="similarity">
    <text evidence="2">Belongs to the OmpP1/FadL family.</text>
</comment>
<sequence length="411" mass="45493">MKRIGLFFGLFVLGFQLFAEGYQVNLQGNRQTGMGHTGAGLLMGASSMHFNPGALGLMDKKYDFSFGGSLIFSNNTFQKQAPSTYEAQSDNPMGTPFYFYGATKISDKLAVGLAITTPYGNSLKWGDDWDGKYLIQDISLRAIFIQPTVSYKINDKLGFGVGFMAVNGNVDLNKALPLQDMNGDGSTNISGNTWAYGFNAGLSYKPSDKLSFGISYRSEVKVKLDEGEATFNVPKDLYDDETSFPAKTKFKAELPMPTNITFGVGYQINDKLLLAADLQYVGWSAYESLDFDFENNTPILEDSQNQRDFENTMVYRLGAEYAMNEKFQFRAGIYYDTTPIPEDLLTPETPGTDKIGMSLGCGYQINDKLSLDASLLYIHGTKREDGYAPTNFYGTYYSNAVIPGIGLNYSF</sequence>
<protein>
    <submittedName>
        <fullName evidence="8">Outer membrane protein transport protein</fullName>
    </submittedName>
</protein>
<dbReference type="Pfam" id="PF03349">
    <property type="entry name" value="Toluene_X"/>
    <property type="match status" value="1"/>
</dbReference>
<accession>A0ABS1HKI4</accession>
<keyword evidence="5" id="KW-0732">Signal</keyword>
<comment type="subcellular location">
    <subcellularLocation>
        <location evidence="1">Cell outer membrane</location>
        <topology evidence="1">Multi-pass membrane protein</topology>
    </subcellularLocation>
</comment>
<evidence type="ECO:0000256" key="3">
    <source>
        <dbReference type="ARBA" id="ARBA00022452"/>
    </source>
</evidence>
<dbReference type="Gene3D" id="2.40.160.60">
    <property type="entry name" value="Outer membrane protein transport protein (OMPP1/FadL/TodX)"/>
    <property type="match status" value="1"/>
</dbReference>
<dbReference type="PANTHER" id="PTHR35093">
    <property type="entry name" value="OUTER MEMBRANE PROTEIN NMB0088-RELATED"/>
    <property type="match status" value="1"/>
</dbReference>
<evidence type="ECO:0000256" key="7">
    <source>
        <dbReference type="ARBA" id="ARBA00023237"/>
    </source>
</evidence>
<organism evidence="8 9">
    <name type="scientific">Carboxylicivirga marina</name>
    <dbReference type="NCBI Taxonomy" id="2800988"/>
    <lineage>
        <taxon>Bacteria</taxon>
        <taxon>Pseudomonadati</taxon>
        <taxon>Bacteroidota</taxon>
        <taxon>Bacteroidia</taxon>
        <taxon>Marinilabiliales</taxon>
        <taxon>Marinilabiliaceae</taxon>
        <taxon>Carboxylicivirga</taxon>
    </lineage>
</organism>
<evidence type="ECO:0000256" key="4">
    <source>
        <dbReference type="ARBA" id="ARBA00022692"/>
    </source>
</evidence>
<comment type="caution">
    <text evidence="8">The sequence shown here is derived from an EMBL/GenBank/DDBJ whole genome shotgun (WGS) entry which is preliminary data.</text>
</comment>
<keyword evidence="4" id="KW-0812">Transmembrane</keyword>
<dbReference type="InterPro" id="IPR005017">
    <property type="entry name" value="OMPP1/FadL/TodX"/>
</dbReference>
<dbReference type="Proteomes" id="UP000605676">
    <property type="component" value="Unassembled WGS sequence"/>
</dbReference>
<evidence type="ECO:0000256" key="5">
    <source>
        <dbReference type="ARBA" id="ARBA00022729"/>
    </source>
</evidence>
<proteinExistence type="inferred from homology"/>